<evidence type="ECO:0000313" key="1">
    <source>
        <dbReference type="EMBL" id="PKX89952.1"/>
    </source>
</evidence>
<dbReference type="VEuPathDB" id="FungiDB:P174DRAFT_445008"/>
<gene>
    <name evidence="1" type="ORF">P174DRAFT_445008</name>
</gene>
<dbReference type="GeneID" id="36535553"/>
<dbReference type="EMBL" id="MSZS01000008">
    <property type="protein sequence ID" value="PKX89952.1"/>
    <property type="molecule type" value="Genomic_DNA"/>
</dbReference>
<protein>
    <submittedName>
        <fullName evidence="1">Uncharacterized protein</fullName>
    </submittedName>
</protein>
<dbReference type="Proteomes" id="UP000234474">
    <property type="component" value="Unassembled WGS sequence"/>
</dbReference>
<keyword evidence="2" id="KW-1185">Reference proteome</keyword>
<organism evidence="1 2">
    <name type="scientific">Aspergillus novofumigatus (strain IBT 16806)</name>
    <dbReference type="NCBI Taxonomy" id="1392255"/>
    <lineage>
        <taxon>Eukaryota</taxon>
        <taxon>Fungi</taxon>
        <taxon>Dikarya</taxon>
        <taxon>Ascomycota</taxon>
        <taxon>Pezizomycotina</taxon>
        <taxon>Eurotiomycetes</taxon>
        <taxon>Eurotiomycetidae</taxon>
        <taxon>Eurotiales</taxon>
        <taxon>Aspergillaceae</taxon>
        <taxon>Aspergillus</taxon>
        <taxon>Aspergillus subgen. Fumigati</taxon>
    </lineage>
</organism>
<comment type="caution">
    <text evidence="1">The sequence shown here is derived from an EMBL/GenBank/DDBJ whole genome shotgun (WGS) entry which is preliminary data.</text>
</comment>
<dbReference type="OrthoDB" id="66144at2759"/>
<dbReference type="RefSeq" id="XP_024678547.1">
    <property type="nucleotide sequence ID" value="XM_024828228.1"/>
</dbReference>
<reference evidence="2" key="1">
    <citation type="journal article" date="2018" name="Proc. Natl. Acad. Sci. U.S.A.">
        <title>Linking secondary metabolites to gene clusters through genome sequencing of six diverse Aspergillus species.</title>
        <authorList>
            <person name="Kaerboelling I."/>
            <person name="Vesth T.C."/>
            <person name="Frisvad J.C."/>
            <person name="Nybo J.L."/>
            <person name="Theobald S."/>
            <person name="Kuo A."/>
            <person name="Bowyer P."/>
            <person name="Matsuda Y."/>
            <person name="Mondo S."/>
            <person name="Lyhne E.K."/>
            <person name="Kogle M.E."/>
            <person name="Clum A."/>
            <person name="Lipzen A."/>
            <person name="Salamov A."/>
            <person name="Ngan C.Y."/>
            <person name="Daum C."/>
            <person name="Chiniquy J."/>
            <person name="Barry K."/>
            <person name="LaButti K."/>
            <person name="Haridas S."/>
            <person name="Simmons B.A."/>
            <person name="Magnuson J.K."/>
            <person name="Mortensen U.H."/>
            <person name="Larsen T.O."/>
            <person name="Grigoriev I.V."/>
            <person name="Baker S.E."/>
            <person name="Andersen M.R."/>
        </authorList>
    </citation>
    <scope>NUCLEOTIDE SEQUENCE [LARGE SCALE GENOMIC DNA]</scope>
    <source>
        <strain evidence="2">IBT 16806</strain>
    </source>
</reference>
<dbReference type="AlphaFoldDB" id="A0A2I1BX51"/>
<accession>A0A2I1BX51</accession>
<proteinExistence type="predicted"/>
<sequence length="65" mass="7612">MESGIYCSQNLGSQHTFERRFIRNEIMKEQMDSIVREGFDSHIDLVWSTSRDLVVEYRLADTSSP</sequence>
<evidence type="ECO:0000313" key="2">
    <source>
        <dbReference type="Proteomes" id="UP000234474"/>
    </source>
</evidence>
<name>A0A2I1BX51_ASPN1</name>